<reference evidence="1" key="1">
    <citation type="submission" date="2024-10" db="EMBL/GenBank/DDBJ databases">
        <title>Strain of Rhizobium-related bacteria isolated fromm roots of Vavilovia formosa.</title>
        <authorList>
            <person name="Kimeklis A."/>
            <person name="Afonin A."/>
        </authorList>
    </citation>
    <scope>NUCLEOTIDE SEQUENCE</scope>
    <source>
        <strain evidence="1">Vaf12</strain>
    </source>
</reference>
<accession>A0ACD5F6X5</accession>
<name>A0ACD5F6X5_RHILE</name>
<gene>
    <name evidence="1" type="ORF">A4A59_004200</name>
</gene>
<dbReference type="EMBL" id="CP171844">
    <property type="protein sequence ID" value="XKQ41109.1"/>
    <property type="molecule type" value="Genomic_DNA"/>
</dbReference>
<protein>
    <submittedName>
        <fullName evidence="1">Uncharacterized protein</fullName>
    </submittedName>
</protein>
<evidence type="ECO:0000313" key="2">
    <source>
        <dbReference type="Proteomes" id="UP000076193"/>
    </source>
</evidence>
<sequence>MKDLQHRSRGPSTCKPRRPPGLTGDSGFRGENQPSDLFSNPPEGSAVPPLTRKDYTFTTDEAPALGVGIMMIGVGLTLSVVALLTVVFRDRIAYLMRTWPRLLGFVSRATGALAGLVLVAVAAVEIVNWLAFT</sequence>
<dbReference type="Proteomes" id="UP000076193">
    <property type="component" value="Chromosome"/>
</dbReference>
<organism evidence="1 2">
    <name type="scientific">Rhizobium leguminosarum</name>
    <dbReference type="NCBI Taxonomy" id="384"/>
    <lineage>
        <taxon>Bacteria</taxon>
        <taxon>Pseudomonadati</taxon>
        <taxon>Pseudomonadota</taxon>
        <taxon>Alphaproteobacteria</taxon>
        <taxon>Hyphomicrobiales</taxon>
        <taxon>Rhizobiaceae</taxon>
        <taxon>Rhizobium/Agrobacterium group</taxon>
        <taxon>Rhizobium</taxon>
    </lineage>
</organism>
<evidence type="ECO:0000313" key="1">
    <source>
        <dbReference type="EMBL" id="XKQ41109.1"/>
    </source>
</evidence>
<proteinExistence type="predicted"/>